<dbReference type="Proteomes" id="UP000885779">
    <property type="component" value="Unassembled WGS sequence"/>
</dbReference>
<dbReference type="GO" id="GO:0051287">
    <property type="term" value="F:NAD binding"/>
    <property type="evidence" value="ECO:0007669"/>
    <property type="project" value="InterPro"/>
</dbReference>
<dbReference type="AlphaFoldDB" id="A0A7V4TZ67"/>
<comment type="similarity">
    <text evidence="1">Belongs to the isocitrate and isopropylmalate dehydrogenases family.</text>
</comment>
<organism evidence="4">
    <name type="scientific">Caldithrix abyssi</name>
    <dbReference type="NCBI Taxonomy" id="187145"/>
    <lineage>
        <taxon>Bacteria</taxon>
        <taxon>Pseudomonadati</taxon>
        <taxon>Calditrichota</taxon>
        <taxon>Calditrichia</taxon>
        <taxon>Calditrichales</taxon>
        <taxon>Calditrichaceae</taxon>
        <taxon>Caldithrix</taxon>
    </lineage>
</organism>
<reference evidence="4" key="1">
    <citation type="journal article" date="2020" name="mSystems">
        <title>Genome- and Community-Level Interaction Insights into Carbon Utilization and Element Cycling Functions of Hydrothermarchaeota in Hydrothermal Sediment.</title>
        <authorList>
            <person name="Zhou Z."/>
            <person name="Liu Y."/>
            <person name="Xu W."/>
            <person name="Pan J."/>
            <person name="Luo Z.H."/>
            <person name="Li M."/>
        </authorList>
    </citation>
    <scope>NUCLEOTIDE SEQUENCE [LARGE SCALE GENOMIC DNA]</scope>
    <source>
        <strain evidence="4">HyVt-577</strain>
    </source>
</reference>
<dbReference type="Pfam" id="PF00180">
    <property type="entry name" value="Iso_dh"/>
    <property type="match status" value="1"/>
</dbReference>
<dbReference type="PANTHER" id="PTHR11835">
    <property type="entry name" value="DECARBOXYLATING DEHYDROGENASES-ISOCITRATE, ISOPROPYLMALATE, TARTRATE"/>
    <property type="match status" value="1"/>
</dbReference>
<proteinExistence type="inferred from homology"/>
<gene>
    <name evidence="4" type="ORF">ENK44_03135</name>
</gene>
<dbReference type="InterPro" id="IPR019818">
    <property type="entry name" value="IsoCit/isopropylmalate_DH_CS"/>
</dbReference>
<dbReference type="Gene3D" id="3.40.718.10">
    <property type="entry name" value="Isopropylmalate Dehydrogenase"/>
    <property type="match status" value="1"/>
</dbReference>
<dbReference type="EMBL" id="DRQG01000025">
    <property type="protein sequence ID" value="HGY54673.1"/>
    <property type="molecule type" value="Genomic_DNA"/>
</dbReference>
<dbReference type="PANTHER" id="PTHR11835:SF34">
    <property type="entry name" value="ISOCITRATE DEHYDROGENASE [NAD] SUBUNIT ALPHA, MITOCHONDRIAL"/>
    <property type="match status" value="1"/>
</dbReference>
<dbReference type="SUPFAM" id="SSF53659">
    <property type="entry name" value="Isocitrate/Isopropylmalate dehydrogenase-like"/>
    <property type="match status" value="1"/>
</dbReference>
<feature type="domain" description="Isopropylmalate dehydrogenase-like" evidence="3">
    <location>
        <begin position="5"/>
        <end position="394"/>
    </location>
</feature>
<evidence type="ECO:0000313" key="4">
    <source>
        <dbReference type="EMBL" id="HGY54673.1"/>
    </source>
</evidence>
<keyword evidence="2" id="KW-0560">Oxidoreductase</keyword>
<dbReference type="PROSITE" id="PS00470">
    <property type="entry name" value="IDH_IMDH"/>
    <property type="match status" value="1"/>
</dbReference>
<dbReference type="GO" id="GO:0000287">
    <property type="term" value="F:magnesium ion binding"/>
    <property type="evidence" value="ECO:0007669"/>
    <property type="project" value="InterPro"/>
</dbReference>
<evidence type="ECO:0000256" key="1">
    <source>
        <dbReference type="ARBA" id="ARBA00007769"/>
    </source>
</evidence>
<dbReference type="GO" id="GO:0006102">
    <property type="term" value="P:isocitrate metabolic process"/>
    <property type="evidence" value="ECO:0007669"/>
    <property type="project" value="TreeGrafter"/>
</dbReference>
<comment type="caution">
    <text evidence="4">The sequence shown here is derived from an EMBL/GenBank/DDBJ whole genome shotgun (WGS) entry which is preliminary data.</text>
</comment>
<evidence type="ECO:0000256" key="2">
    <source>
        <dbReference type="ARBA" id="ARBA00023002"/>
    </source>
</evidence>
<dbReference type="SMART" id="SM01329">
    <property type="entry name" value="Iso_dh"/>
    <property type="match status" value="1"/>
</dbReference>
<accession>A0A7V4TZ67</accession>
<dbReference type="InterPro" id="IPR024084">
    <property type="entry name" value="IsoPropMal-DH-like_dom"/>
</dbReference>
<evidence type="ECO:0000259" key="3">
    <source>
        <dbReference type="SMART" id="SM01329"/>
    </source>
</evidence>
<protein>
    <submittedName>
        <fullName evidence="4">Isocitrate/isopropylmalate dehydrogenase family protein</fullName>
    </submittedName>
</protein>
<name>A0A7V4TZ67_CALAY</name>
<dbReference type="GO" id="GO:0006099">
    <property type="term" value="P:tricarboxylic acid cycle"/>
    <property type="evidence" value="ECO:0007669"/>
    <property type="project" value="TreeGrafter"/>
</dbReference>
<sequence>MSKRTIVALPGDGIGRTVLDEAIRVLDAAGFEADYVEGDIGWEFWRREGNPLPQRTIDLLEKHKIALFGAITSKPKDEAFEELAPELKEKGLVYSSPIVCLRQHFNLDICLRPCRTYKGNPLNFIRRGPNGDVEEPQVDVAIFRQNTEGLYGGVEWSDPPQQVYDAFLTHPKFKKNFGSVPKEDISISTRIFTKRATERILRAAFDHARKYGYKSVTVCEKPNVIRETSGMMYKMARQIQQADYSDIELWNTNIDAQMMWLTKNPEDYGVIVAGNMFGDIVSDAFAGLIGGLGFACSAQYNPDTGIGVFEPTHGSAPKYADYKVSIVNPIAMIESACMMLDFIEEHDTAKRIRKAIAEVVAEGKVRTYDMAKMSGRPDVIEKGAASTQQMTDAIIAKL</sequence>
<dbReference type="GO" id="GO:0004449">
    <property type="term" value="F:isocitrate dehydrogenase (NAD+) activity"/>
    <property type="evidence" value="ECO:0007669"/>
    <property type="project" value="TreeGrafter"/>
</dbReference>